<protein>
    <submittedName>
        <fullName evidence="3">YciI family protein</fullName>
    </submittedName>
</protein>
<dbReference type="InterPro" id="IPR005545">
    <property type="entry name" value="YCII"/>
</dbReference>
<dbReference type="PANTHER" id="PTHR35174">
    <property type="entry name" value="BLL7171 PROTEIN-RELATED"/>
    <property type="match status" value="1"/>
</dbReference>
<keyword evidence="4" id="KW-1185">Reference proteome</keyword>
<evidence type="ECO:0000313" key="4">
    <source>
        <dbReference type="Proteomes" id="UP001501251"/>
    </source>
</evidence>
<evidence type="ECO:0000313" key="3">
    <source>
        <dbReference type="EMBL" id="GAA4199073.1"/>
    </source>
</evidence>
<dbReference type="SUPFAM" id="SSF54909">
    <property type="entry name" value="Dimeric alpha+beta barrel"/>
    <property type="match status" value="1"/>
</dbReference>
<name>A0ABP8B660_9ACTN</name>
<proteinExistence type="inferred from homology"/>
<evidence type="ECO:0000259" key="2">
    <source>
        <dbReference type="Pfam" id="PF03795"/>
    </source>
</evidence>
<reference evidence="4" key="1">
    <citation type="journal article" date="2019" name="Int. J. Syst. Evol. Microbiol.">
        <title>The Global Catalogue of Microorganisms (GCM) 10K type strain sequencing project: providing services to taxonomists for standard genome sequencing and annotation.</title>
        <authorList>
            <consortium name="The Broad Institute Genomics Platform"/>
            <consortium name="The Broad Institute Genome Sequencing Center for Infectious Disease"/>
            <person name="Wu L."/>
            <person name="Ma J."/>
        </authorList>
    </citation>
    <scope>NUCLEOTIDE SEQUENCE [LARGE SCALE GENOMIC DNA]</scope>
    <source>
        <strain evidence="4">JCM 17388</strain>
    </source>
</reference>
<gene>
    <name evidence="3" type="ORF">GCM10022252_50290</name>
</gene>
<dbReference type="Proteomes" id="UP001501251">
    <property type="component" value="Unassembled WGS sequence"/>
</dbReference>
<dbReference type="Pfam" id="PF03795">
    <property type="entry name" value="YCII"/>
    <property type="match status" value="1"/>
</dbReference>
<comment type="caution">
    <text evidence="3">The sequence shown here is derived from an EMBL/GenBank/DDBJ whole genome shotgun (WGS) entry which is preliminary data.</text>
</comment>
<sequence length="120" mass="13079">MKYMLLIYSNPATWETLSTEELNGLMGEADSIMKELADSGEWVGGEALADPSQTRTVKVRDGVPATTDGPFLEAKEHLAGYCVIDCETPERAAEIAARWPDARLCAMEVRPIMDVTGTEA</sequence>
<feature type="domain" description="YCII-related" evidence="2">
    <location>
        <begin position="1"/>
        <end position="115"/>
    </location>
</feature>
<accession>A0ABP8B660</accession>
<comment type="similarity">
    <text evidence="1">Belongs to the YciI family.</text>
</comment>
<dbReference type="PANTHER" id="PTHR35174:SF3">
    <property type="entry name" value="BLL7171 PROTEIN"/>
    <property type="match status" value="1"/>
</dbReference>
<dbReference type="InterPro" id="IPR011008">
    <property type="entry name" value="Dimeric_a/b-barrel"/>
</dbReference>
<dbReference type="Gene3D" id="3.30.70.1060">
    <property type="entry name" value="Dimeric alpha+beta barrel"/>
    <property type="match status" value="1"/>
</dbReference>
<evidence type="ECO:0000256" key="1">
    <source>
        <dbReference type="ARBA" id="ARBA00007689"/>
    </source>
</evidence>
<dbReference type="EMBL" id="BAABAQ010000010">
    <property type="protein sequence ID" value="GAA4199073.1"/>
    <property type="molecule type" value="Genomic_DNA"/>
</dbReference>
<organism evidence="3 4">
    <name type="scientific">Streptosporangium oxazolinicum</name>
    <dbReference type="NCBI Taxonomy" id="909287"/>
    <lineage>
        <taxon>Bacteria</taxon>
        <taxon>Bacillati</taxon>
        <taxon>Actinomycetota</taxon>
        <taxon>Actinomycetes</taxon>
        <taxon>Streptosporangiales</taxon>
        <taxon>Streptosporangiaceae</taxon>
        <taxon>Streptosporangium</taxon>
    </lineage>
</organism>